<reference evidence="2" key="1">
    <citation type="submission" date="2019-11" db="EMBL/GenBank/DDBJ databases">
        <title>Microbial mats filling the niche in hypersaline microbial mats.</title>
        <authorList>
            <person name="Wong H.L."/>
            <person name="Macleod F.I."/>
            <person name="White R.A. III"/>
            <person name="Burns B.P."/>
        </authorList>
    </citation>
    <scope>NUCLEOTIDE SEQUENCE</scope>
    <source>
        <strain evidence="2">Rbin_158</strain>
    </source>
</reference>
<dbReference type="Gene3D" id="3.20.20.150">
    <property type="entry name" value="Divalent-metal-dependent TIM barrel enzymes"/>
    <property type="match status" value="1"/>
</dbReference>
<sequence length="310" mass="34648">MMKLAGHTMGTPEYTLNEAVTLFSTLGFDGIEVIWDNEYGCALRKDASADALKAFQRHVSDHHLEVACLTPYMTEINALDTAQVQRDVADFMRCIEVAGELECPCIRVYGGSYMPDRDAAVRERKEQQLIESLQLLGPQAAQVGVTLVVETHFNTLTCTAAETADLVRRVNHPHVRVLYDQPNLGFVGAEDYQEALPLLKGLIKMVHVKDFAFKDPTNRAFKASYVTNVKVSERIIRSKIPGEGIVPWPEILPALHAQGFDGYLSLEYERRWHPEDLPLADEGMKRGLEYIRNVLAEHIPPPSMEGTKGG</sequence>
<dbReference type="PANTHER" id="PTHR12110:SF41">
    <property type="entry name" value="INOSOSE DEHYDRATASE"/>
    <property type="match status" value="1"/>
</dbReference>
<dbReference type="EMBL" id="WJJP01000269">
    <property type="protein sequence ID" value="MBD3324640.1"/>
    <property type="molecule type" value="Genomic_DNA"/>
</dbReference>
<dbReference type="Pfam" id="PF01261">
    <property type="entry name" value="AP_endonuc_2"/>
    <property type="match status" value="1"/>
</dbReference>
<dbReference type="InterPro" id="IPR036237">
    <property type="entry name" value="Xyl_isomerase-like_sf"/>
</dbReference>
<feature type="domain" description="Xylose isomerase-like TIM barrel" evidence="1">
    <location>
        <begin position="24"/>
        <end position="292"/>
    </location>
</feature>
<proteinExistence type="predicted"/>
<evidence type="ECO:0000259" key="1">
    <source>
        <dbReference type="Pfam" id="PF01261"/>
    </source>
</evidence>
<dbReference type="AlphaFoldDB" id="A0A9D5JUZ3"/>
<comment type="caution">
    <text evidence="2">The sequence shown here is derived from an EMBL/GenBank/DDBJ whole genome shotgun (WGS) entry which is preliminary data.</text>
</comment>
<dbReference type="SUPFAM" id="SSF51658">
    <property type="entry name" value="Xylose isomerase-like"/>
    <property type="match status" value="1"/>
</dbReference>
<dbReference type="InterPro" id="IPR013022">
    <property type="entry name" value="Xyl_isomerase-like_TIM-brl"/>
</dbReference>
<organism evidence="2 3">
    <name type="scientific">candidate division KSB3 bacterium</name>
    <dbReference type="NCBI Taxonomy" id="2044937"/>
    <lineage>
        <taxon>Bacteria</taxon>
        <taxon>candidate division KSB3</taxon>
    </lineage>
</organism>
<protein>
    <submittedName>
        <fullName evidence="2">TIM barrel protein</fullName>
    </submittedName>
</protein>
<dbReference type="Proteomes" id="UP000649604">
    <property type="component" value="Unassembled WGS sequence"/>
</dbReference>
<name>A0A9D5JUZ3_9BACT</name>
<evidence type="ECO:0000313" key="3">
    <source>
        <dbReference type="Proteomes" id="UP000649604"/>
    </source>
</evidence>
<dbReference type="PANTHER" id="PTHR12110">
    <property type="entry name" value="HYDROXYPYRUVATE ISOMERASE"/>
    <property type="match status" value="1"/>
</dbReference>
<evidence type="ECO:0000313" key="2">
    <source>
        <dbReference type="EMBL" id="MBD3324640.1"/>
    </source>
</evidence>
<dbReference type="InterPro" id="IPR050312">
    <property type="entry name" value="IolE/XylAMocC-like"/>
</dbReference>
<accession>A0A9D5JUZ3</accession>
<gene>
    <name evidence="2" type="ORF">GF339_08655</name>
</gene>